<evidence type="ECO:0000313" key="13">
    <source>
        <dbReference type="Proteomes" id="UP000244722"/>
    </source>
</evidence>
<evidence type="ECO:0000256" key="1">
    <source>
        <dbReference type="ARBA" id="ARBA00008780"/>
    </source>
</evidence>
<keyword evidence="7" id="KW-0325">Glycoprotein</keyword>
<evidence type="ECO:0000256" key="2">
    <source>
        <dbReference type="ARBA" id="ARBA00013274"/>
    </source>
</evidence>
<evidence type="ECO:0000256" key="10">
    <source>
        <dbReference type="RuleBase" id="RU362103"/>
    </source>
</evidence>
<dbReference type="Pfam" id="PF01735">
    <property type="entry name" value="PLA2_B"/>
    <property type="match status" value="1"/>
</dbReference>
<keyword evidence="5 9" id="KW-0442">Lipid degradation</keyword>
<dbReference type="GO" id="GO:0046475">
    <property type="term" value="P:glycerophospholipid catabolic process"/>
    <property type="evidence" value="ECO:0007669"/>
    <property type="project" value="TreeGrafter"/>
</dbReference>
<keyword evidence="13" id="KW-1185">Reference proteome</keyword>
<evidence type="ECO:0000256" key="7">
    <source>
        <dbReference type="ARBA" id="ARBA00023180"/>
    </source>
</evidence>
<reference evidence="12 13" key="1">
    <citation type="submission" date="2017-04" db="EMBL/GenBank/DDBJ databases">
        <title>Draft genome sequence of Tuber borchii Vittad., a whitish edible truffle.</title>
        <authorList>
            <consortium name="DOE Joint Genome Institute"/>
            <person name="Murat C."/>
            <person name="Kuo A."/>
            <person name="Barry K.W."/>
            <person name="Clum A."/>
            <person name="Dockter R.B."/>
            <person name="Fauchery L."/>
            <person name="Iotti M."/>
            <person name="Kohler A."/>
            <person name="Labutti K."/>
            <person name="Lindquist E.A."/>
            <person name="Lipzen A."/>
            <person name="Ohm R.A."/>
            <person name="Wang M."/>
            <person name="Grigoriev I.V."/>
            <person name="Zambonelli A."/>
            <person name="Martin F.M."/>
        </authorList>
    </citation>
    <scope>NUCLEOTIDE SEQUENCE [LARGE SCALE GENOMIC DNA]</scope>
    <source>
        <strain evidence="12 13">Tbo3840</strain>
    </source>
</reference>
<comment type="caution">
    <text evidence="12">The sequence shown here is derived from an EMBL/GenBank/DDBJ whole genome shotgun (WGS) entry which is preliminary data.</text>
</comment>
<comment type="similarity">
    <text evidence="1 10">Belongs to the lysophospholipase family.</text>
</comment>
<accession>A0A2T7A7Y7</accession>
<comment type="catalytic activity">
    <reaction evidence="8 10">
        <text>a 1-acyl-sn-glycero-3-phosphocholine + H2O = sn-glycerol 3-phosphocholine + a fatty acid + H(+)</text>
        <dbReference type="Rhea" id="RHEA:15177"/>
        <dbReference type="ChEBI" id="CHEBI:15377"/>
        <dbReference type="ChEBI" id="CHEBI:15378"/>
        <dbReference type="ChEBI" id="CHEBI:16870"/>
        <dbReference type="ChEBI" id="CHEBI:28868"/>
        <dbReference type="ChEBI" id="CHEBI:58168"/>
        <dbReference type="EC" id="3.1.1.5"/>
    </reaction>
</comment>
<dbReference type="GO" id="GO:0005783">
    <property type="term" value="C:endoplasmic reticulum"/>
    <property type="evidence" value="ECO:0007669"/>
    <property type="project" value="TreeGrafter"/>
</dbReference>
<evidence type="ECO:0000256" key="4">
    <source>
        <dbReference type="ARBA" id="ARBA00022801"/>
    </source>
</evidence>
<dbReference type="PANTHER" id="PTHR10728:SF33">
    <property type="entry name" value="LYSOPHOSPHOLIPASE 1-RELATED"/>
    <property type="match status" value="1"/>
</dbReference>
<dbReference type="GO" id="GO:0004622">
    <property type="term" value="F:phosphatidylcholine lysophospholipase activity"/>
    <property type="evidence" value="ECO:0007669"/>
    <property type="project" value="UniProtKB-EC"/>
</dbReference>
<dbReference type="Gene3D" id="3.40.1090.10">
    <property type="entry name" value="Cytosolic phospholipase A2 catalytic domain"/>
    <property type="match status" value="1"/>
</dbReference>
<name>A0A2T7A7Y7_TUBBO</name>
<dbReference type="PROSITE" id="PS51210">
    <property type="entry name" value="PLA2C"/>
    <property type="match status" value="1"/>
</dbReference>
<keyword evidence="3" id="KW-0732">Signal</keyword>
<dbReference type="InterPro" id="IPR016035">
    <property type="entry name" value="Acyl_Trfase/lysoPLipase"/>
</dbReference>
<dbReference type="EMBL" id="NESQ01000006">
    <property type="protein sequence ID" value="PUU83851.1"/>
    <property type="molecule type" value="Genomic_DNA"/>
</dbReference>
<dbReference type="AlphaFoldDB" id="A0A2T7A7Y7"/>
<dbReference type="SUPFAM" id="SSF52151">
    <property type="entry name" value="FabD/lysophospholipase-like"/>
    <property type="match status" value="1"/>
</dbReference>
<dbReference type="GO" id="GO:0005829">
    <property type="term" value="C:cytosol"/>
    <property type="evidence" value="ECO:0007669"/>
    <property type="project" value="TreeGrafter"/>
</dbReference>
<evidence type="ECO:0000259" key="11">
    <source>
        <dbReference type="PROSITE" id="PS51210"/>
    </source>
</evidence>
<feature type="domain" description="PLA2c" evidence="11">
    <location>
        <begin position="1"/>
        <end position="505"/>
    </location>
</feature>
<gene>
    <name evidence="12" type="ORF">B9Z19DRAFT_704893</name>
</gene>
<evidence type="ECO:0000256" key="5">
    <source>
        <dbReference type="ARBA" id="ARBA00022963"/>
    </source>
</evidence>
<dbReference type="InterPro" id="IPR002642">
    <property type="entry name" value="LysoPLipase_cat_dom"/>
</dbReference>
<keyword evidence="4 9" id="KW-0378">Hydrolase</keyword>
<dbReference type="PANTHER" id="PTHR10728">
    <property type="entry name" value="CYTOSOLIC PHOSPHOLIPASE A2"/>
    <property type="match status" value="1"/>
</dbReference>
<evidence type="ECO:0000256" key="6">
    <source>
        <dbReference type="ARBA" id="ARBA00023098"/>
    </source>
</evidence>
<dbReference type="OrthoDB" id="4084751at2759"/>
<dbReference type="GO" id="GO:0004623">
    <property type="term" value="F:phospholipase A2 activity"/>
    <property type="evidence" value="ECO:0007669"/>
    <property type="project" value="TreeGrafter"/>
</dbReference>
<organism evidence="12 13">
    <name type="scientific">Tuber borchii</name>
    <name type="common">White truffle</name>
    <dbReference type="NCBI Taxonomy" id="42251"/>
    <lineage>
        <taxon>Eukaryota</taxon>
        <taxon>Fungi</taxon>
        <taxon>Dikarya</taxon>
        <taxon>Ascomycota</taxon>
        <taxon>Pezizomycotina</taxon>
        <taxon>Pezizomycetes</taxon>
        <taxon>Pezizales</taxon>
        <taxon>Tuberaceae</taxon>
        <taxon>Tuber</taxon>
    </lineage>
</organism>
<evidence type="ECO:0000256" key="8">
    <source>
        <dbReference type="ARBA" id="ARBA00049531"/>
    </source>
</evidence>
<dbReference type="Proteomes" id="UP000244722">
    <property type="component" value="Unassembled WGS sequence"/>
</dbReference>
<dbReference type="EC" id="3.1.1.5" evidence="2 10"/>
<proteinExistence type="inferred from homology"/>
<dbReference type="SMART" id="SM00022">
    <property type="entry name" value="PLAc"/>
    <property type="match status" value="1"/>
</dbReference>
<keyword evidence="6 9" id="KW-0443">Lipid metabolism</keyword>
<dbReference type="STRING" id="42251.A0A2T7A7Y7"/>
<sequence length="572" mass="61344">MVDFDVGAFMSSYSPTIGIAFSGGGYRAMLSGAGEFKAMDSRTPGSTAVGGIGGLVQSAKYIAGLSGGSWLLGSVVINNFTTIDRLQAAGNVWDFANSILAPEGALHIVDTTLYYNDLNQEVNDKEHAGFDVSLTDYWSRALSRQFVNYTNGGPGITFSSIAKSDQYKNAEMPFPIIVADARNPGEVIISSNATVYEFNPLEFGSFDPTLYAFTPIEFIGSNVTNGVPDESGVCTRGFDNAGFVMGTSSSLFNILITKLDSTGLTGVLRKLVEATLEAISAADNDIADYAPNPFFGVNPDINPSAKTRDLTLVDGGLDGQNIPLHPLIQPARGVDVIFAMDNSADTVRKNGQLSNWPNGTALVATYERAIKGSQNNGTLFPSVPDVNTFINLGLNNRPTFFGCDARNITSDTNKFPPLIVYIPNSPYTFNSNISTNEMAYSASKRDLMIENGYNIATRANASFDQNWPACVGCAIVHREQERKGQTQTAQCQKCFKDYCWDGTRNSAVPNDYDPKALVSAKSAGTKNGVKSWGTAIIGVLSGLFDETGTSGCEYSSCLFLAICFSSKRAFLS</sequence>
<evidence type="ECO:0000256" key="9">
    <source>
        <dbReference type="PROSITE-ProRule" id="PRU00555"/>
    </source>
</evidence>
<evidence type="ECO:0000313" key="12">
    <source>
        <dbReference type="EMBL" id="PUU83851.1"/>
    </source>
</evidence>
<protein>
    <recommendedName>
        <fullName evidence="2 10">Lysophospholipase</fullName>
        <ecNumber evidence="2 10">3.1.1.5</ecNumber>
    </recommendedName>
</protein>
<evidence type="ECO:0000256" key="3">
    <source>
        <dbReference type="ARBA" id="ARBA00022729"/>
    </source>
</evidence>
<dbReference type="FunFam" id="3.40.1090.10:FF:000010">
    <property type="entry name" value="Lysophospholipase"/>
    <property type="match status" value="1"/>
</dbReference>